<keyword evidence="1" id="KW-0812">Transmembrane</keyword>
<dbReference type="EMBL" id="LSRX01000053">
    <property type="protein sequence ID" value="OLQ11811.1"/>
    <property type="molecule type" value="Genomic_DNA"/>
</dbReference>
<feature type="transmembrane region" description="Helical" evidence="1">
    <location>
        <begin position="126"/>
        <end position="146"/>
    </location>
</feature>
<feature type="transmembrane region" description="Helical" evidence="1">
    <location>
        <begin position="48"/>
        <end position="68"/>
    </location>
</feature>
<gene>
    <name evidence="2" type="ORF">AK812_SmicGene4274</name>
</gene>
<name>A0A1Q9EWL3_SYMMI</name>
<comment type="caution">
    <text evidence="2">The sequence shown here is derived from an EMBL/GenBank/DDBJ whole genome shotgun (WGS) entry which is preliminary data.</text>
</comment>
<keyword evidence="1" id="KW-1133">Transmembrane helix</keyword>
<keyword evidence="1" id="KW-0472">Membrane</keyword>
<reference evidence="2 3" key="1">
    <citation type="submission" date="2016-02" db="EMBL/GenBank/DDBJ databases">
        <title>Genome analysis of coral dinoflagellate symbionts highlights evolutionary adaptations to a symbiotic lifestyle.</title>
        <authorList>
            <person name="Aranda M."/>
            <person name="Li Y."/>
            <person name="Liew Y.J."/>
            <person name="Baumgarten S."/>
            <person name="Simakov O."/>
            <person name="Wilson M."/>
            <person name="Piel J."/>
            <person name="Ashoor H."/>
            <person name="Bougouffa S."/>
            <person name="Bajic V.B."/>
            <person name="Ryu T."/>
            <person name="Ravasi T."/>
            <person name="Bayer T."/>
            <person name="Micklem G."/>
            <person name="Kim H."/>
            <person name="Bhak J."/>
            <person name="Lajeunesse T.C."/>
            <person name="Voolstra C.R."/>
        </authorList>
    </citation>
    <scope>NUCLEOTIDE SEQUENCE [LARGE SCALE GENOMIC DNA]</scope>
    <source>
        <strain evidence="2 3">CCMP2467</strain>
    </source>
</reference>
<dbReference type="Proteomes" id="UP000186817">
    <property type="component" value="Unassembled WGS sequence"/>
</dbReference>
<accession>A0A1Q9EWL3</accession>
<dbReference type="OrthoDB" id="423067at2759"/>
<feature type="transmembrane region" description="Helical" evidence="1">
    <location>
        <begin position="269"/>
        <end position="286"/>
    </location>
</feature>
<keyword evidence="3" id="KW-1185">Reference proteome</keyword>
<organism evidence="2 3">
    <name type="scientific">Symbiodinium microadriaticum</name>
    <name type="common">Dinoflagellate</name>
    <name type="synonym">Zooxanthella microadriatica</name>
    <dbReference type="NCBI Taxonomy" id="2951"/>
    <lineage>
        <taxon>Eukaryota</taxon>
        <taxon>Sar</taxon>
        <taxon>Alveolata</taxon>
        <taxon>Dinophyceae</taxon>
        <taxon>Suessiales</taxon>
        <taxon>Symbiodiniaceae</taxon>
        <taxon>Symbiodinium</taxon>
    </lineage>
</organism>
<evidence type="ECO:0000313" key="3">
    <source>
        <dbReference type="Proteomes" id="UP000186817"/>
    </source>
</evidence>
<feature type="transmembrane region" description="Helical" evidence="1">
    <location>
        <begin position="238"/>
        <end position="257"/>
    </location>
</feature>
<evidence type="ECO:0000256" key="1">
    <source>
        <dbReference type="SAM" id="Phobius"/>
    </source>
</evidence>
<protein>
    <recommendedName>
        <fullName evidence="4">Gustatory receptor</fullName>
    </recommendedName>
</protein>
<proteinExistence type="predicted"/>
<evidence type="ECO:0008006" key="4">
    <source>
        <dbReference type="Google" id="ProtNLM"/>
    </source>
</evidence>
<evidence type="ECO:0000313" key="2">
    <source>
        <dbReference type="EMBL" id="OLQ11811.1"/>
    </source>
</evidence>
<feature type="transmembrane region" description="Helical" evidence="1">
    <location>
        <begin position="74"/>
        <end position="98"/>
    </location>
</feature>
<dbReference type="AlphaFoldDB" id="A0A1Q9EWL3"/>
<sequence length="379" mass="42900">MHSASSMELALAPERPTSTWDVGPSLGLGPIAKRCILDISTDMRCWPLILLVPCMAIGARFISLSFVMTSGAKIDYLTVIALIYSCAELSSLIVHLVYARWKRYRQDLPAQDQETRGGVMLRLHEVCYWVTAAVCLLLIVLVLTVLEQWLFYARFKASTGFESMLFVSQVLYGVVHIPFGVPPHLATILLMQFDLAHLSSAREQVSRHETCTEDSILDFKEVITGVERRWRCFLRLHVAIDSLMPLMYVMTIIIVLLPNQDFERPFAQFVLVWSIGAPLAMAYLWLQVLSLARFNKQIFEWALTTRDNDVYRALHQNQTKMTFSVFGFTITLQRIRVTVVSFVVGVLLKFVTQMVMDAAKNTGTKSAVISDSNLLNPKP</sequence>
<feature type="transmembrane region" description="Helical" evidence="1">
    <location>
        <begin position="166"/>
        <end position="190"/>
    </location>
</feature>